<accession>A0A1F5ZYI4</accession>
<dbReference type="AlphaFoldDB" id="A0A1F5ZYI4"/>
<dbReference type="SUPFAM" id="SSF53756">
    <property type="entry name" value="UDP-Glycosyltransferase/glycogen phosphorylase"/>
    <property type="match status" value="1"/>
</dbReference>
<feature type="domain" description="Glycosyl transferase family 1" evidence="2">
    <location>
        <begin position="216"/>
        <end position="339"/>
    </location>
</feature>
<evidence type="ECO:0000313" key="4">
    <source>
        <dbReference type="Proteomes" id="UP000176253"/>
    </source>
</evidence>
<evidence type="ECO:0000313" key="3">
    <source>
        <dbReference type="EMBL" id="OGG17536.1"/>
    </source>
</evidence>
<name>A0A1F5ZYI4_9BACT</name>
<dbReference type="STRING" id="1798383.A3D78_02775"/>
<dbReference type="PANTHER" id="PTHR46401">
    <property type="entry name" value="GLYCOSYLTRANSFERASE WBBK-RELATED"/>
    <property type="match status" value="1"/>
</dbReference>
<dbReference type="Proteomes" id="UP000176253">
    <property type="component" value="Unassembled WGS sequence"/>
</dbReference>
<comment type="caution">
    <text evidence="3">The sequence shown here is derived from an EMBL/GenBank/DDBJ whole genome shotgun (WGS) entry which is preliminary data.</text>
</comment>
<reference evidence="3 4" key="1">
    <citation type="journal article" date="2016" name="Nat. Commun.">
        <title>Thousands of microbial genomes shed light on interconnected biogeochemical processes in an aquifer system.</title>
        <authorList>
            <person name="Anantharaman K."/>
            <person name="Brown C.T."/>
            <person name="Hug L.A."/>
            <person name="Sharon I."/>
            <person name="Castelle C.J."/>
            <person name="Probst A.J."/>
            <person name="Thomas B.C."/>
            <person name="Singh A."/>
            <person name="Wilkins M.J."/>
            <person name="Karaoz U."/>
            <person name="Brodie E.L."/>
            <person name="Williams K.H."/>
            <person name="Hubbard S.S."/>
            <person name="Banfield J.F."/>
        </authorList>
    </citation>
    <scope>NUCLEOTIDE SEQUENCE [LARGE SCALE GENOMIC DNA]</scope>
</reference>
<dbReference type="EMBL" id="MFJM01000033">
    <property type="protein sequence ID" value="OGG17536.1"/>
    <property type="molecule type" value="Genomic_DNA"/>
</dbReference>
<keyword evidence="1" id="KW-0808">Transferase</keyword>
<evidence type="ECO:0000259" key="2">
    <source>
        <dbReference type="Pfam" id="PF00534"/>
    </source>
</evidence>
<dbReference type="GO" id="GO:0009103">
    <property type="term" value="P:lipopolysaccharide biosynthetic process"/>
    <property type="evidence" value="ECO:0007669"/>
    <property type="project" value="TreeGrafter"/>
</dbReference>
<sequence length="418" mass="47525">MPQDRLLVITSYPVKGKIHGVGTVGIASYTKNTLLNILKAAKTAGVSLQITVLAEKLSPEQSREYTEDGIKVRRIWQRGSIGSFLEIYREVLKEEADRILLEFEVFMFGNPLNLFFFPMLLLLIKIKSKKIYFVPHQIIADINDLSGHINLQKNSLGVKFLNVLIDLFFRISIQLTFQTIVFEESLKKKFRGNLLKKIKVIPHGVERVTPVLTAGEARKQLGIKDEFVVLYFGFLAWYKGADWLVENIKDQNIKLIIAGGANPNHLDKPYYHKYLKSIEEAAEASNGKITVTGFVEEKNIELYFRAADLVILPYRTFMSSSGPMSIAFSFGKPVILSDALLPYKATPDFAMCMEEVNLSDEEIFFSLSDDSLNKILSGIKSHGLGKLADFSLLMKEKRSFNRIGEDYFRFIFDDEKTF</sequence>
<protein>
    <recommendedName>
        <fullName evidence="2">Glycosyl transferase family 1 domain-containing protein</fullName>
    </recommendedName>
</protein>
<dbReference type="GO" id="GO:0016757">
    <property type="term" value="F:glycosyltransferase activity"/>
    <property type="evidence" value="ECO:0007669"/>
    <property type="project" value="InterPro"/>
</dbReference>
<dbReference type="Pfam" id="PF00534">
    <property type="entry name" value="Glycos_transf_1"/>
    <property type="match status" value="1"/>
</dbReference>
<organism evidence="3 4">
    <name type="scientific">Candidatus Gottesmanbacteria bacterium RIFCSPHIGHO2_02_FULL_39_14</name>
    <dbReference type="NCBI Taxonomy" id="1798383"/>
    <lineage>
        <taxon>Bacteria</taxon>
        <taxon>Candidatus Gottesmaniibacteriota</taxon>
    </lineage>
</organism>
<proteinExistence type="predicted"/>
<dbReference type="PANTHER" id="PTHR46401:SF2">
    <property type="entry name" value="GLYCOSYLTRANSFERASE WBBK-RELATED"/>
    <property type="match status" value="1"/>
</dbReference>
<evidence type="ECO:0000256" key="1">
    <source>
        <dbReference type="ARBA" id="ARBA00022679"/>
    </source>
</evidence>
<dbReference type="Gene3D" id="3.40.50.2000">
    <property type="entry name" value="Glycogen Phosphorylase B"/>
    <property type="match status" value="1"/>
</dbReference>
<gene>
    <name evidence="3" type="ORF">A3D78_02775</name>
</gene>
<dbReference type="InterPro" id="IPR001296">
    <property type="entry name" value="Glyco_trans_1"/>
</dbReference>